<dbReference type="GO" id="GO:0005886">
    <property type="term" value="C:plasma membrane"/>
    <property type="evidence" value="ECO:0007669"/>
    <property type="project" value="UniProtKB-SubCell"/>
</dbReference>
<sequence>MKDLTQGAVTRHIVSMAVPIGVGAVFQSLYYLIDLYFVGCLGSDALAGVSAAGNLSLLVMALTQVLGAGTLALMAQAAGRKNEDQARGIFNQALVLSICSGLVLLLLGYALTGVYLRSTSATLVVAEQGQRYLYWFLPGMAFQFVLTAMASALRGIGVVKPTMMVQLMTVVLNIVLAPVLIVGWGTGYAMGVAGAGLASSIALAVAAPAMAWHFHQLGHYVQVRRELLRPRWADWRRLLTIGLPAGGEYTLLFLYSAATYWAIRDFGPAAQAGFGAAARLMQVLLLPALALSFATGPMVGQNLGAGMAERVRRTFGAAIWLISSIMLLACLLLLWEGETLLGRFATGGEVIEQGTHYLHIACWSFIAQGVIFTCSSVFQGLGNTRPALVSSVVRLLCFVLPVAWLSARGHFPIIAVWYLSLASIFLQALLSLWLVRQEFRLKLAPVAGLPSMQAIRR</sequence>
<keyword evidence="6 10" id="KW-1133">Transmembrane helix</keyword>
<keyword evidence="3" id="KW-0050">Antiport</keyword>
<dbReference type="InterPro" id="IPR050222">
    <property type="entry name" value="MATE_MdtK"/>
</dbReference>
<evidence type="ECO:0000256" key="8">
    <source>
        <dbReference type="ARBA" id="ARBA00023136"/>
    </source>
</evidence>
<dbReference type="AlphaFoldDB" id="A0A2Z4XG48"/>
<feature type="transmembrane region" description="Helical" evidence="10">
    <location>
        <begin position="132"/>
        <end position="153"/>
    </location>
</feature>
<evidence type="ECO:0000256" key="4">
    <source>
        <dbReference type="ARBA" id="ARBA00022475"/>
    </source>
</evidence>
<feature type="transmembrane region" description="Helical" evidence="10">
    <location>
        <begin position="192"/>
        <end position="214"/>
    </location>
</feature>
<feature type="transmembrane region" description="Helical" evidence="10">
    <location>
        <begin position="165"/>
        <end position="186"/>
    </location>
</feature>
<keyword evidence="7" id="KW-0406">Ion transport</keyword>
<name>A0A2Z4XG48_BURGA</name>
<dbReference type="PANTHER" id="PTHR43298:SF2">
    <property type="entry name" value="FMN_FAD EXPORTER YEEO-RELATED"/>
    <property type="match status" value="1"/>
</dbReference>
<feature type="transmembrane region" description="Helical" evidence="10">
    <location>
        <begin position="93"/>
        <end position="112"/>
    </location>
</feature>
<keyword evidence="4" id="KW-1003">Cell membrane</keyword>
<organism evidence="11">
    <name type="scientific">Burkholderia gladioli</name>
    <name type="common">Pseudomonas marginata</name>
    <name type="synonym">Phytomonas marginata</name>
    <dbReference type="NCBI Taxonomy" id="28095"/>
    <lineage>
        <taxon>Bacteria</taxon>
        <taxon>Pseudomonadati</taxon>
        <taxon>Pseudomonadota</taxon>
        <taxon>Betaproteobacteria</taxon>
        <taxon>Burkholderiales</taxon>
        <taxon>Burkholderiaceae</taxon>
        <taxon>Burkholderia</taxon>
    </lineage>
</organism>
<evidence type="ECO:0000256" key="1">
    <source>
        <dbReference type="ARBA" id="ARBA00004429"/>
    </source>
</evidence>
<evidence type="ECO:0000256" key="5">
    <source>
        <dbReference type="ARBA" id="ARBA00022692"/>
    </source>
</evidence>
<feature type="transmembrane region" description="Helical" evidence="10">
    <location>
        <begin position="315"/>
        <end position="335"/>
    </location>
</feature>
<feature type="transmembrane region" description="Helical" evidence="10">
    <location>
        <begin position="45"/>
        <end position="73"/>
    </location>
</feature>
<evidence type="ECO:0000256" key="6">
    <source>
        <dbReference type="ARBA" id="ARBA00022989"/>
    </source>
</evidence>
<evidence type="ECO:0000256" key="9">
    <source>
        <dbReference type="ARBA" id="ARBA00031636"/>
    </source>
</evidence>
<keyword evidence="8 10" id="KW-0472">Membrane</keyword>
<evidence type="ECO:0000256" key="10">
    <source>
        <dbReference type="SAM" id="Phobius"/>
    </source>
</evidence>
<evidence type="ECO:0000256" key="2">
    <source>
        <dbReference type="ARBA" id="ARBA00022448"/>
    </source>
</evidence>
<keyword evidence="5 10" id="KW-0812">Transmembrane</keyword>
<dbReference type="InterPro" id="IPR002528">
    <property type="entry name" value="MATE_fam"/>
</dbReference>
<dbReference type="GO" id="GO:0042910">
    <property type="term" value="F:xenobiotic transmembrane transporter activity"/>
    <property type="evidence" value="ECO:0007669"/>
    <property type="project" value="InterPro"/>
</dbReference>
<dbReference type="Pfam" id="PF01554">
    <property type="entry name" value="MatE"/>
    <property type="match status" value="2"/>
</dbReference>
<evidence type="ECO:0000313" key="11">
    <source>
        <dbReference type="EMBL" id="AXA20098.1"/>
    </source>
</evidence>
<feature type="transmembrane region" description="Helical" evidence="10">
    <location>
        <begin position="235"/>
        <end position="263"/>
    </location>
</feature>
<comment type="subcellular location">
    <subcellularLocation>
        <location evidence="1">Cell inner membrane</location>
        <topology evidence="1">Multi-pass membrane protein</topology>
    </subcellularLocation>
</comment>
<proteinExistence type="predicted"/>
<feature type="transmembrane region" description="Helical" evidence="10">
    <location>
        <begin position="413"/>
        <end position="435"/>
    </location>
</feature>
<dbReference type="GO" id="GO:0006811">
    <property type="term" value="P:monoatomic ion transport"/>
    <property type="evidence" value="ECO:0007669"/>
    <property type="project" value="UniProtKB-KW"/>
</dbReference>
<protein>
    <recommendedName>
        <fullName evidence="9">Multidrug-efflux transporter</fullName>
    </recommendedName>
</protein>
<evidence type="ECO:0000256" key="3">
    <source>
        <dbReference type="ARBA" id="ARBA00022449"/>
    </source>
</evidence>
<dbReference type="GO" id="GO:0015297">
    <property type="term" value="F:antiporter activity"/>
    <property type="evidence" value="ECO:0007669"/>
    <property type="project" value="UniProtKB-KW"/>
</dbReference>
<keyword evidence="2" id="KW-0813">Transport</keyword>
<feature type="transmembrane region" description="Helical" evidence="10">
    <location>
        <begin position="387"/>
        <end position="407"/>
    </location>
</feature>
<reference evidence="11" key="1">
    <citation type="journal article" date="2018" name="Nat. Commun.">
        <title>An antifungal polyketide associated with horizontally acquired genes supports symbiont-mediated defense in Lagria villosa beetles.</title>
        <authorList>
            <person name="Florez L.V."/>
            <person name="Scherlach K."/>
            <person name="Miller I.J."/>
            <person name="Rodrigues A."/>
            <person name="Kwan J.C."/>
            <person name="Hertweck C."/>
            <person name="Kaltenpoth M."/>
        </authorList>
    </citation>
    <scope>NUCLEOTIDE SEQUENCE</scope>
    <source>
        <strain evidence="11">Lv-StB</strain>
    </source>
</reference>
<evidence type="ECO:0000256" key="7">
    <source>
        <dbReference type="ARBA" id="ARBA00023065"/>
    </source>
</evidence>
<accession>A0A2Z4XG48</accession>
<feature type="transmembrane region" description="Helical" evidence="10">
    <location>
        <begin position="355"/>
        <end position="375"/>
    </location>
</feature>
<dbReference type="NCBIfam" id="TIGR00797">
    <property type="entry name" value="matE"/>
    <property type="match status" value="1"/>
</dbReference>
<dbReference type="PANTHER" id="PTHR43298">
    <property type="entry name" value="MULTIDRUG RESISTANCE PROTEIN NORM-RELATED"/>
    <property type="match status" value="1"/>
</dbReference>
<feature type="transmembrane region" description="Helical" evidence="10">
    <location>
        <begin position="269"/>
        <end position="294"/>
    </location>
</feature>
<dbReference type="InterPro" id="IPR048279">
    <property type="entry name" value="MdtK-like"/>
</dbReference>
<dbReference type="EMBL" id="MH171092">
    <property type="protein sequence ID" value="AXA20098.1"/>
    <property type="molecule type" value="Genomic_DNA"/>
</dbReference>
<dbReference type="PIRSF" id="PIRSF006603">
    <property type="entry name" value="DinF"/>
    <property type="match status" value="1"/>
</dbReference>
<feature type="transmembrane region" description="Helical" evidence="10">
    <location>
        <begin position="12"/>
        <end position="33"/>
    </location>
</feature>